<name>A0A3A4ND61_ABYX5</name>
<feature type="modified residue" description="4-aspartylphosphate" evidence="4">
    <location>
        <position position="55"/>
    </location>
</feature>
<evidence type="ECO:0000256" key="4">
    <source>
        <dbReference type="PROSITE-ProRule" id="PRU00169"/>
    </source>
</evidence>
<dbReference type="Pfam" id="PF00072">
    <property type="entry name" value="Response_reg"/>
    <property type="match status" value="1"/>
</dbReference>
<dbReference type="InterPro" id="IPR011006">
    <property type="entry name" value="CheY-like_superfamily"/>
</dbReference>
<dbReference type="SMART" id="SM00448">
    <property type="entry name" value="REC"/>
    <property type="match status" value="1"/>
</dbReference>
<evidence type="ECO:0000256" key="1">
    <source>
        <dbReference type="ARBA" id="ARBA00022553"/>
    </source>
</evidence>
<dbReference type="GO" id="GO:0006355">
    <property type="term" value="P:regulation of DNA-templated transcription"/>
    <property type="evidence" value="ECO:0007669"/>
    <property type="project" value="TreeGrafter"/>
</dbReference>
<evidence type="ECO:0000259" key="5">
    <source>
        <dbReference type="PROSITE" id="PS50110"/>
    </source>
</evidence>
<dbReference type="GO" id="GO:0032993">
    <property type="term" value="C:protein-DNA complex"/>
    <property type="evidence" value="ECO:0007669"/>
    <property type="project" value="TreeGrafter"/>
</dbReference>
<dbReference type="PANTHER" id="PTHR48111">
    <property type="entry name" value="REGULATOR OF RPOS"/>
    <property type="match status" value="1"/>
</dbReference>
<dbReference type="InterPro" id="IPR001789">
    <property type="entry name" value="Sig_transdc_resp-reg_receiver"/>
</dbReference>
<dbReference type="InterPro" id="IPR039420">
    <property type="entry name" value="WalR-like"/>
</dbReference>
<sequence>MKNHLRVLVIDDEEELVSALVERMMLRSIDAYGAITAREALRKLQEEDIDVVVLDVKMPGMDGLELLKKIKVKHPLVQVILLTGRGSEKECEVGLAEGAFDYLIKPIDIEELIGRMKLAANS</sequence>
<evidence type="ECO:0000256" key="3">
    <source>
        <dbReference type="ARBA" id="ARBA00023125"/>
    </source>
</evidence>
<comment type="caution">
    <text evidence="6">The sequence shown here is derived from an EMBL/GenBank/DDBJ whole genome shotgun (WGS) entry which is preliminary data.</text>
</comment>
<proteinExistence type="predicted"/>
<dbReference type="Gene3D" id="3.40.50.2300">
    <property type="match status" value="1"/>
</dbReference>
<keyword evidence="1 4" id="KW-0597">Phosphoprotein</keyword>
<feature type="domain" description="Response regulatory" evidence="5">
    <location>
        <begin position="6"/>
        <end position="120"/>
    </location>
</feature>
<keyword evidence="2" id="KW-0902">Two-component regulatory system</keyword>
<evidence type="ECO:0000313" key="6">
    <source>
        <dbReference type="EMBL" id="RJP17509.1"/>
    </source>
</evidence>
<dbReference type="GO" id="GO:0000976">
    <property type="term" value="F:transcription cis-regulatory region binding"/>
    <property type="evidence" value="ECO:0007669"/>
    <property type="project" value="TreeGrafter"/>
</dbReference>
<reference evidence="6 7" key="1">
    <citation type="journal article" date="2017" name="ISME J.">
        <title>Energy and carbon metabolisms in a deep terrestrial subsurface fluid microbial community.</title>
        <authorList>
            <person name="Momper L."/>
            <person name="Jungbluth S.P."/>
            <person name="Lee M.D."/>
            <person name="Amend J.P."/>
        </authorList>
    </citation>
    <scope>NUCLEOTIDE SEQUENCE [LARGE SCALE GENOMIC DNA]</scope>
    <source>
        <strain evidence="6">SURF_5</strain>
    </source>
</reference>
<dbReference type="Proteomes" id="UP000265882">
    <property type="component" value="Unassembled WGS sequence"/>
</dbReference>
<dbReference type="PANTHER" id="PTHR48111:SF40">
    <property type="entry name" value="PHOSPHATE REGULON TRANSCRIPTIONAL REGULATORY PROTEIN PHOB"/>
    <property type="match status" value="1"/>
</dbReference>
<accession>A0A3A4ND61</accession>
<evidence type="ECO:0000313" key="7">
    <source>
        <dbReference type="Proteomes" id="UP000265882"/>
    </source>
</evidence>
<dbReference type="AlphaFoldDB" id="A0A3A4ND61"/>
<dbReference type="EMBL" id="QZKU01000114">
    <property type="protein sequence ID" value="RJP17509.1"/>
    <property type="molecule type" value="Genomic_DNA"/>
</dbReference>
<gene>
    <name evidence="6" type="ORF">C4520_16210</name>
</gene>
<organism evidence="6 7">
    <name type="scientific">Abyssobacteria bacterium (strain SURF_5)</name>
    <dbReference type="NCBI Taxonomy" id="2093360"/>
    <lineage>
        <taxon>Bacteria</taxon>
        <taxon>Pseudomonadati</taxon>
        <taxon>Candidatus Hydrogenedentota</taxon>
        <taxon>Candidatus Abyssobacteria</taxon>
    </lineage>
</organism>
<protein>
    <submittedName>
        <fullName evidence="6">Response regulator</fullName>
    </submittedName>
</protein>
<keyword evidence="3" id="KW-0238">DNA-binding</keyword>
<dbReference type="GO" id="GO:0005829">
    <property type="term" value="C:cytosol"/>
    <property type="evidence" value="ECO:0007669"/>
    <property type="project" value="TreeGrafter"/>
</dbReference>
<dbReference type="GO" id="GO:0000156">
    <property type="term" value="F:phosphorelay response regulator activity"/>
    <property type="evidence" value="ECO:0007669"/>
    <property type="project" value="TreeGrafter"/>
</dbReference>
<dbReference type="SUPFAM" id="SSF52172">
    <property type="entry name" value="CheY-like"/>
    <property type="match status" value="1"/>
</dbReference>
<dbReference type="PROSITE" id="PS50110">
    <property type="entry name" value="RESPONSE_REGULATORY"/>
    <property type="match status" value="1"/>
</dbReference>
<evidence type="ECO:0000256" key="2">
    <source>
        <dbReference type="ARBA" id="ARBA00023012"/>
    </source>
</evidence>